<dbReference type="AlphaFoldDB" id="A0A9P0DC25"/>
<dbReference type="GO" id="GO:0005758">
    <property type="term" value="C:mitochondrial intermembrane space"/>
    <property type="evidence" value="ECO:0007669"/>
    <property type="project" value="TreeGrafter"/>
</dbReference>
<dbReference type="OrthoDB" id="278329at2759"/>
<keyword evidence="3" id="KW-0809">Transit peptide</keyword>
<dbReference type="EMBL" id="OU896719">
    <property type="protein sequence ID" value="CAH1119916.1"/>
    <property type="molecule type" value="Genomic_DNA"/>
</dbReference>
<evidence type="ECO:0000256" key="2">
    <source>
        <dbReference type="ARBA" id="ARBA00006020"/>
    </source>
</evidence>
<dbReference type="PANTHER" id="PTHR13137:SF6">
    <property type="entry name" value="SUCCINATE DEHYDROGENASE ASSEMBLY FACTOR 3, MITOCHONDRIAL"/>
    <property type="match status" value="1"/>
</dbReference>
<evidence type="ECO:0000313" key="8">
    <source>
        <dbReference type="Proteomes" id="UP001153737"/>
    </source>
</evidence>
<comment type="function">
    <text evidence="6">Plays an essential role in the assembly of succinate dehydrogenase (SDH), an enzyme complex (also referred to as respiratory complex II) that is a component of both the tricarboxylic acid (TCA) cycle and the mitochondrial electron transport chain, and which couples the oxidation of succinate to fumarate with the reduction of ubiquinone (coenzyme Q) to ubiquinol. Promotes maturation of the iron-sulfur protein subunit of the SDH catalytic dimer, protecting it from the deleterious effects of oxidants. May act together with SDHAF1.</text>
</comment>
<reference evidence="7" key="1">
    <citation type="submission" date="2022-01" db="EMBL/GenBank/DDBJ databases">
        <authorList>
            <person name="King R."/>
        </authorList>
    </citation>
    <scope>NUCLEOTIDE SEQUENCE</scope>
</reference>
<gene>
    <name evidence="7" type="ORF">PHAECO_LOCUS3498</name>
</gene>
<dbReference type="CDD" id="cd20270">
    <property type="entry name" value="Complex1_LYR_SDHAF3_LYRM10"/>
    <property type="match status" value="1"/>
</dbReference>
<sequence length="114" mass="13250">MNYTNVQRVRVLYKTILKLHRGLPQELQLLGTNYVRDEFKRHKTCGENEARIFMSEWSNYALTLAEQLGLRGPSTGTDKLGAPLSPTELENFRDEQIYQLHDLMVEAAKPRKEE</sequence>
<dbReference type="GO" id="GO:0006105">
    <property type="term" value="P:succinate metabolic process"/>
    <property type="evidence" value="ECO:0007669"/>
    <property type="project" value="TreeGrafter"/>
</dbReference>
<reference evidence="7" key="2">
    <citation type="submission" date="2022-10" db="EMBL/GenBank/DDBJ databases">
        <authorList>
            <consortium name="ENA_rothamsted_submissions"/>
            <consortium name="culmorum"/>
            <person name="King R."/>
        </authorList>
    </citation>
    <scope>NUCLEOTIDE SEQUENCE</scope>
</reference>
<dbReference type="GO" id="GO:0005759">
    <property type="term" value="C:mitochondrial matrix"/>
    <property type="evidence" value="ECO:0007669"/>
    <property type="project" value="UniProtKB-SubCell"/>
</dbReference>
<evidence type="ECO:0000256" key="6">
    <source>
        <dbReference type="RuleBase" id="RU368039"/>
    </source>
</evidence>
<dbReference type="PANTHER" id="PTHR13137">
    <property type="entry name" value="DC11 ACN9 HOMOLOG"/>
    <property type="match status" value="1"/>
</dbReference>
<dbReference type="Proteomes" id="UP001153737">
    <property type="component" value="Chromosome 13"/>
</dbReference>
<proteinExistence type="inferred from homology"/>
<comment type="subunit">
    <text evidence="6">Interacts with the iron-sulfur protein subunit within the SDH catalytic dimer.</text>
</comment>
<comment type="subcellular location">
    <subcellularLocation>
        <location evidence="1 6">Mitochondrion matrix</location>
    </subcellularLocation>
</comment>
<comment type="similarity">
    <text evidence="2 6">Belongs to the complex I LYR family. SDHAF3 subfamily.</text>
</comment>
<name>A0A9P0DC25_PHACE</name>
<accession>A0A9P0DC25</accession>
<dbReference type="Pfam" id="PF13233">
    <property type="entry name" value="Complex1_LYR_2"/>
    <property type="match status" value="1"/>
</dbReference>
<evidence type="ECO:0000313" key="7">
    <source>
        <dbReference type="EMBL" id="CAH1119916.1"/>
    </source>
</evidence>
<evidence type="ECO:0000256" key="5">
    <source>
        <dbReference type="ARBA" id="ARBA00023186"/>
    </source>
</evidence>
<evidence type="ECO:0000256" key="3">
    <source>
        <dbReference type="ARBA" id="ARBA00022946"/>
    </source>
</evidence>
<keyword evidence="4 6" id="KW-0496">Mitochondrion</keyword>
<evidence type="ECO:0000256" key="1">
    <source>
        <dbReference type="ARBA" id="ARBA00004305"/>
    </source>
</evidence>
<dbReference type="GO" id="GO:0034553">
    <property type="term" value="P:mitochondrial respiratory chain complex II assembly"/>
    <property type="evidence" value="ECO:0007669"/>
    <property type="project" value="UniProtKB-UniRule"/>
</dbReference>
<organism evidence="7 8">
    <name type="scientific">Phaedon cochleariae</name>
    <name type="common">Mustard beetle</name>
    <dbReference type="NCBI Taxonomy" id="80249"/>
    <lineage>
        <taxon>Eukaryota</taxon>
        <taxon>Metazoa</taxon>
        <taxon>Ecdysozoa</taxon>
        <taxon>Arthropoda</taxon>
        <taxon>Hexapoda</taxon>
        <taxon>Insecta</taxon>
        <taxon>Pterygota</taxon>
        <taxon>Neoptera</taxon>
        <taxon>Endopterygota</taxon>
        <taxon>Coleoptera</taxon>
        <taxon>Polyphaga</taxon>
        <taxon>Cucujiformia</taxon>
        <taxon>Chrysomeloidea</taxon>
        <taxon>Chrysomelidae</taxon>
        <taxon>Chrysomelinae</taxon>
        <taxon>Chrysomelini</taxon>
        <taxon>Phaedon</taxon>
    </lineage>
</organism>
<dbReference type="InterPro" id="IPR008381">
    <property type="entry name" value="SDHAF3/Sdh7"/>
</dbReference>
<keyword evidence="8" id="KW-1185">Reference proteome</keyword>
<protein>
    <recommendedName>
        <fullName evidence="6">Succinate dehydrogenase assembly factor 3</fullName>
        <shortName evidence="6">SDH assembly factor 3</shortName>
        <shortName evidence="6">SDHAF3</shortName>
    </recommendedName>
</protein>
<keyword evidence="5 6" id="KW-0143">Chaperone</keyword>
<evidence type="ECO:0000256" key="4">
    <source>
        <dbReference type="ARBA" id="ARBA00023128"/>
    </source>
</evidence>